<proteinExistence type="predicted"/>
<keyword evidence="2" id="KW-1185">Reference proteome</keyword>
<organism evidence="1 2">
    <name type="scientific">Desulfosarcina widdelii</name>
    <dbReference type="NCBI Taxonomy" id="947919"/>
    <lineage>
        <taxon>Bacteria</taxon>
        <taxon>Pseudomonadati</taxon>
        <taxon>Thermodesulfobacteriota</taxon>
        <taxon>Desulfobacteria</taxon>
        <taxon>Desulfobacterales</taxon>
        <taxon>Desulfosarcinaceae</taxon>
        <taxon>Desulfosarcina</taxon>
    </lineage>
</organism>
<gene>
    <name evidence="1" type="ORF">DSCW_18170</name>
</gene>
<evidence type="ECO:0000313" key="1">
    <source>
        <dbReference type="EMBL" id="BBO74400.1"/>
    </source>
</evidence>
<protein>
    <recommendedName>
        <fullName evidence="3">Tail sheath protein C-terminal domain-containing protein</fullName>
    </recommendedName>
</protein>
<evidence type="ECO:0008006" key="3">
    <source>
        <dbReference type="Google" id="ProtNLM"/>
    </source>
</evidence>
<reference evidence="1 2" key="1">
    <citation type="submission" date="2019-11" db="EMBL/GenBank/DDBJ databases">
        <title>Comparative genomics of hydrocarbon-degrading Desulfosarcina strains.</title>
        <authorList>
            <person name="Watanabe M."/>
            <person name="Kojima H."/>
            <person name="Fukui M."/>
        </authorList>
    </citation>
    <scope>NUCLEOTIDE SEQUENCE [LARGE SCALE GENOMIC DNA]</scope>
    <source>
        <strain evidence="1 2">PP31</strain>
    </source>
</reference>
<dbReference type="KEGG" id="dwd:DSCW_18170"/>
<accession>A0A5K7Z162</accession>
<sequence length="353" mass="38445">MGTQLNDIVVVNITRETAKITQAGFGTPLVFGPLANAEFTEGETTDRYRVYNSIEAIEADFETTTEQWKAAAALFGQDIRPEQIVIGRYDTAETLGDELSAMQEAHGDWYALMLTRDGEESDQIADIAAAAAWIEPRDKIFIACIAEAAMITSADTDIASTLQAAAYDRTAIMYSADHANYPEGAWLGRCLPEDPGSITWKFKQLSGITADDLTTTAVTNLKAKSANFYETVAGVNIISGEGVMASGEYIDTIRGCDWLKARIAEGIYLKLINANKIPFTVQGLTVIETELRYRLQKAVDADFLVAGTVDITMPDIDALDPLEKAQRFLNDVEFAATLAYAVHKVSIAGKLTL</sequence>
<dbReference type="EMBL" id="AP021875">
    <property type="protein sequence ID" value="BBO74400.1"/>
    <property type="molecule type" value="Genomic_DNA"/>
</dbReference>
<name>A0A5K7Z162_9BACT</name>
<dbReference type="Pfam" id="PF11863">
    <property type="entry name" value="DUF3383"/>
    <property type="match status" value="1"/>
</dbReference>
<dbReference type="OrthoDB" id="1684431at2"/>
<dbReference type="Proteomes" id="UP000427769">
    <property type="component" value="Chromosome"/>
</dbReference>
<dbReference type="AlphaFoldDB" id="A0A5K7Z162"/>
<evidence type="ECO:0000313" key="2">
    <source>
        <dbReference type="Proteomes" id="UP000427769"/>
    </source>
</evidence>
<dbReference type="RefSeq" id="WP_155303438.1">
    <property type="nucleotide sequence ID" value="NZ_AP021875.1"/>
</dbReference>
<dbReference type="InterPro" id="IPR021808">
    <property type="entry name" value="DUF3383"/>
</dbReference>